<dbReference type="InterPro" id="IPR018870">
    <property type="entry name" value="Tti2"/>
</dbReference>
<accession>A0A0P1KXX2</accession>
<sequence>MDRTKSITAFIDGIESSFDFFPTTGELIGVCDQLLEEHTQLSPNELAAAIKGVSYYCLDERLQHETRSRCFECIKAVMNPEIWEKLAEDLRAMLIQLRNDQISSAGRLKSSKKFSLKPTKGFSLEEEKVRDKWQKNGGKQSIPLFYVVLTHIKHRDISSNLWWITPGILNLIDDTTDLEGTKLQGFVLLRQFLTKSIDLTDTNHFDFANTGLFKMFDSSLKSLWYHFPPSTEPLLTARIWDLVFSTFIPLCKAQFAKDCASYDLHISQFMSEILLQATLPRIAADHKNLTLQVLQYMEDIFDILGRKSVAHLQRIIFIIGEHLIRNAFITLFMPLVHKVLSTLTHLVDVCPEERVTAHKYDLLACALILSGKCHLEGTLDNETSSRLRKYLQALRQRGCTWDAEERKKLALELPYSFELP</sequence>
<reference evidence="3" key="1">
    <citation type="submission" date="2015-10" db="EMBL/GenBank/DDBJ databases">
        <authorList>
            <person name="Devillers H."/>
        </authorList>
    </citation>
    <scope>NUCLEOTIDE SEQUENCE [LARGE SCALE GENOMIC DNA]</scope>
</reference>
<organism evidence="2 3">
    <name type="scientific">Lachancea quebecensis</name>
    <dbReference type="NCBI Taxonomy" id="1654605"/>
    <lineage>
        <taxon>Eukaryota</taxon>
        <taxon>Fungi</taxon>
        <taxon>Dikarya</taxon>
        <taxon>Ascomycota</taxon>
        <taxon>Saccharomycotina</taxon>
        <taxon>Saccharomycetes</taxon>
        <taxon>Saccharomycetales</taxon>
        <taxon>Saccharomycetaceae</taxon>
        <taxon>Lachancea</taxon>
    </lineage>
</organism>
<evidence type="ECO:0000256" key="1">
    <source>
        <dbReference type="ARBA" id="ARBA00034736"/>
    </source>
</evidence>
<dbReference type="Pfam" id="PF10521">
    <property type="entry name" value="Tti2"/>
    <property type="match status" value="1"/>
</dbReference>
<evidence type="ECO:0000313" key="2">
    <source>
        <dbReference type="EMBL" id="CUS24942.1"/>
    </source>
</evidence>
<comment type="similarity">
    <text evidence="1">Belongs to the TTI2 family.</text>
</comment>
<gene>
    <name evidence="2" type="ORF">LAQU0_S22e00628g</name>
</gene>
<protein>
    <submittedName>
        <fullName evidence="2">LAQU0S22e00628g1_1</fullName>
    </submittedName>
</protein>
<keyword evidence="3" id="KW-1185">Reference proteome</keyword>
<proteinExistence type="inferred from homology"/>
<dbReference type="EMBL" id="LN890550">
    <property type="protein sequence ID" value="CUS24942.1"/>
    <property type="molecule type" value="Genomic_DNA"/>
</dbReference>
<dbReference type="OrthoDB" id="6417021at2759"/>
<evidence type="ECO:0000313" key="3">
    <source>
        <dbReference type="Proteomes" id="UP000236544"/>
    </source>
</evidence>
<dbReference type="GO" id="GO:0110078">
    <property type="term" value="C:TTT Hsp90 cochaperone complex"/>
    <property type="evidence" value="ECO:0007669"/>
    <property type="project" value="InterPro"/>
</dbReference>
<name>A0A0P1KXX2_9SACH</name>
<dbReference type="Proteomes" id="UP000236544">
    <property type="component" value="Unassembled WGS sequence"/>
</dbReference>
<dbReference type="AlphaFoldDB" id="A0A0P1KXX2"/>